<evidence type="ECO:0000256" key="8">
    <source>
        <dbReference type="ARBA" id="ARBA00023136"/>
    </source>
</evidence>
<keyword evidence="8 13" id="KW-0472">Membrane</keyword>
<dbReference type="FunFam" id="2.60.120.200:FF:000011">
    <property type="entry name" value="Probable calnexin"/>
    <property type="match status" value="1"/>
</dbReference>
<dbReference type="GO" id="GO:0031410">
    <property type="term" value="C:cytoplasmic vesicle"/>
    <property type="evidence" value="ECO:0007669"/>
    <property type="project" value="UniProtKB-SubCell"/>
</dbReference>
<evidence type="ECO:0000313" key="16">
    <source>
        <dbReference type="WBParaSite" id="SMUV_0000977201-mRNA-1"/>
    </source>
</evidence>
<keyword evidence="13" id="KW-0732">Signal</keyword>
<name>A0A0N5AXU0_9BILA</name>
<keyword evidence="15" id="KW-1185">Reference proteome</keyword>
<dbReference type="InterPro" id="IPR013320">
    <property type="entry name" value="ConA-like_dom_sf"/>
</dbReference>
<dbReference type="PANTHER" id="PTHR11073:SF1">
    <property type="entry name" value="CALNEXIN 14D-RELATED"/>
    <property type="match status" value="1"/>
</dbReference>
<keyword evidence="9 13" id="KW-0143">Chaperone</keyword>
<dbReference type="GO" id="GO:0005789">
    <property type="term" value="C:endoplasmic reticulum membrane"/>
    <property type="evidence" value="ECO:0007669"/>
    <property type="project" value="UniProtKB-SubCell"/>
</dbReference>
<keyword evidence="12" id="KW-1015">Disulfide bond</keyword>
<feature type="compositionally biased region" description="Basic and acidic residues" evidence="14">
    <location>
        <begin position="277"/>
        <end position="303"/>
    </location>
</feature>
<proteinExistence type="inferred from homology"/>
<keyword evidence="10" id="KW-0968">Cytoplasmic vesicle</keyword>
<evidence type="ECO:0000256" key="5">
    <source>
        <dbReference type="ARBA" id="ARBA00022692"/>
    </source>
</evidence>
<reference evidence="16" key="1">
    <citation type="submission" date="2017-02" db="UniProtKB">
        <authorList>
            <consortium name="WormBaseParasite"/>
        </authorList>
    </citation>
    <scope>IDENTIFICATION</scope>
</reference>
<dbReference type="Pfam" id="PF00262">
    <property type="entry name" value="Calreticulin"/>
    <property type="match status" value="1"/>
</dbReference>
<dbReference type="Proteomes" id="UP000046393">
    <property type="component" value="Unplaced"/>
</dbReference>
<feature type="compositionally biased region" description="Acidic residues" evidence="14">
    <location>
        <begin position="322"/>
        <end position="331"/>
    </location>
</feature>
<evidence type="ECO:0000256" key="3">
    <source>
        <dbReference type="ARBA" id="ARBA00004556"/>
    </source>
</evidence>
<evidence type="ECO:0000256" key="10">
    <source>
        <dbReference type="ARBA" id="ARBA00023329"/>
    </source>
</evidence>
<evidence type="ECO:0000256" key="2">
    <source>
        <dbReference type="ARBA" id="ARBA00004541"/>
    </source>
</evidence>
<dbReference type="PROSITE" id="PS00804">
    <property type="entry name" value="CALRETICULIN_2"/>
    <property type="match status" value="1"/>
</dbReference>
<dbReference type="GO" id="GO:0048471">
    <property type="term" value="C:perinuclear region of cytoplasm"/>
    <property type="evidence" value="ECO:0007669"/>
    <property type="project" value="UniProtKB-SubCell"/>
</dbReference>
<evidence type="ECO:0000256" key="4">
    <source>
        <dbReference type="ARBA" id="ARBA00010983"/>
    </source>
</evidence>
<sequence>MKLCYFYYLLELIFVVLTNADSDEFVAEQEKPAYVAPDFVTPTVKGSPLLVDWFSNRNAIGTKWIKSSGKKDDVEDSIAKYNGEWEIGEPSKKVIAGDMGLIVKTEARHHAIATKLTKPFKFDGSPLVIQYEVKYEDGQECGGGYMKLLTVGAEKNLKEFTDKTPYTIMFGPDKCGQTAKVHFIVRFKNPKNGVITEHHAKQQSSSVSGYFDDHRTHLYTLVIRPDDTFTVFVDHSRIMSGSLLTDLEPSITPPKKVDDPNDIKPKEWDEREMIDDPDAKKPDDWDESAPKEIEDDSAVKPDDWLEDEESLIPDPKASKPDDWDDEMDGEWEAPKVDNPKCKTVSGCGKWKKPMIANPAYKGKWKAPRIKNPAYKGKWSPRQIDNPIYFDPHPYQEMQHTTAIGFELWTMSANIVFDNVYIGTSESDAQDFARQTFDLKKTQETIYEEANTPSQGIVNKLVSATEERPWLWGIYVVAGLIPVIGITLALRRKKRHTADHKKTDEVCCCSFSFCCS</sequence>
<evidence type="ECO:0000256" key="13">
    <source>
        <dbReference type="RuleBase" id="RU362126"/>
    </source>
</evidence>
<dbReference type="InterPro" id="IPR018124">
    <property type="entry name" value="Calret/calnex_CS"/>
</dbReference>
<evidence type="ECO:0000256" key="1">
    <source>
        <dbReference type="ARBA" id="ARBA00004115"/>
    </source>
</evidence>
<accession>A0A0N5AXU0</accession>
<dbReference type="GO" id="GO:0006457">
    <property type="term" value="P:protein folding"/>
    <property type="evidence" value="ECO:0007669"/>
    <property type="project" value="InterPro"/>
</dbReference>
<dbReference type="InterPro" id="IPR001580">
    <property type="entry name" value="Calret/calnex"/>
</dbReference>
<comment type="function">
    <text evidence="11">Calcium-binding protein that interacts with newly synthesized monoglucosylated glycoproteins in the endoplasmic reticulum. It may act in assisting protein assembly and/or in the retention within the ER of unassembled protein subunits. It seems to play a major role in the quality control apparatus of the ER by the retention of incorrectly folded proteins. Required for embryogenesis and larval development under heat and ER stress conditions. May be important for germ cell development. Involved in neuronal necrotic cell death.</text>
</comment>
<evidence type="ECO:0000256" key="7">
    <source>
        <dbReference type="ARBA" id="ARBA00022989"/>
    </source>
</evidence>
<feature type="transmembrane region" description="Helical" evidence="13">
    <location>
        <begin position="469"/>
        <end position="489"/>
    </location>
</feature>
<dbReference type="GO" id="GO:0036503">
    <property type="term" value="P:ERAD pathway"/>
    <property type="evidence" value="ECO:0007669"/>
    <property type="project" value="TreeGrafter"/>
</dbReference>
<comment type="similarity">
    <text evidence="4 13">Belongs to the calreticulin family.</text>
</comment>
<dbReference type="SUPFAM" id="SSF63887">
    <property type="entry name" value="P-domain of calnexin/calreticulin"/>
    <property type="match status" value="1"/>
</dbReference>
<dbReference type="InterPro" id="IPR009033">
    <property type="entry name" value="Calreticulin/calnexin_P_dom_sf"/>
</dbReference>
<feature type="compositionally biased region" description="Basic and acidic residues" evidence="14">
    <location>
        <begin position="255"/>
        <end position="271"/>
    </location>
</feature>
<dbReference type="PRINTS" id="PR00626">
    <property type="entry name" value="CALRETICULIN"/>
</dbReference>
<dbReference type="PROSITE" id="PS00803">
    <property type="entry name" value="CALRETICULIN_1"/>
    <property type="match status" value="1"/>
</dbReference>
<dbReference type="AlphaFoldDB" id="A0A0N5AXU0"/>
<feature type="region of interest" description="Disordered" evidence="14">
    <location>
        <begin position="245"/>
        <end position="337"/>
    </location>
</feature>
<evidence type="ECO:0000256" key="14">
    <source>
        <dbReference type="SAM" id="MobiDB-lite"/>
    </source>
</evidence>
<evidence type="ECO:0000256" key="6">
    <source>
        <dbReference type="ARBA" id="ARBA00022824"/>
    </source>
</evidence>
<evidence type="ECO:0000256" key="12">
    <source>
        <dbReference type="PIRSR" id="PIRSR601580-3"/>
    </source>
</evidence>
<dbReference type="STRING" id="451379.A0A0N5AXU0"/>
<feature type="disulfide bond" evidence="12">
    <location>
        <begin position="141"/>
        <end position="175"/>
    </location>
</feature>
<evidence type="ECO:0000256" key="11">
    <source>
        <dbReference type="ARBA" id="ARBA00053392"/>
    </source>
</evidence>
<dbReference type="PANTHER" id="PTHR11073">
    <property type="entry name" value="CALRETICULIN AND CALNEXIN"/>
    <property type="match status" value="1"/>
</dbReference>
<protein>
    <submittedName>
        <fullName evidence="16">Calnexin</fullName>
    </submittedName>
</protein>
<feature type="signal peptide" evidence="13">
    <location>
        <begin position="1"/>
        <end position="20"/>
    </location>
</feature>
<feature type="chain" id="PRO_5005733378" evidence="13">
    <location>
        <begin position="21"/>
        <end position="515"/>
    </location>
</feature>
<keyword evidence="6 13" id="KW-0256">Endoplasmic reticulum</keyword>
<evidence type="ECO:0000256" key="9">
    <source>
        <dbReference type="ARBA" id="ARBA00023186"/>
    </source>
</evidence>
<keyword evidence="7 13" id="KW-1133">Transmembrane helix</keyword>
<evidence type="ECO:0000313" key="15">
    <source>
        <dbReference type="Proteomes" id="UP000046393"/>
    </source>
</evidence>
<organism evidence="15 16">
    <name type="scientific">Syphacia muris</name>
    <dbReference type="NCBI Taxonomy" id="451379"/>
    <lineage>
        <taxon>Eukaryota</taxon>
        <taxon>Metazoa</taxon>
        <taxon>Ecdysozoa</taxon>
        <taxon>Nematoda</taxon>
        <taxon>Chromadorea</taxon>
        <taxon>Rhabditida</taxon>
        <taxon>Spirurina</taxon>
        <taxon>Oxyuridomorpha</taxon>
        <taxon>Oxyuroidea</taxon>
        <taxon>Oxyuridae</taxon>
        <taxon>Syphacia</taxon>
    </lineage>
</organism>
<dbReference type="Gene3D" id="2.10.250.10">
    <property type="entry name" value="Calreticulin/calnexin, P domain"/>
    <property type="match status" value="1"/>
</dbReference>
<dbReference type="FunFam" id="2.10.250.10:FF:000001">
    <property type="entry name" value="Calnexin homolog"/>
    <property type="match status" value="1"/>
</dbReference>
<dbReference type="Gene3D" id="2.60.120.200">
    <property type="match status" value="1"/>
</dbReference>
<comment type="subcellular location">
    <subcellularLocation>
        <location evidence="3">Cytoplasm</location>
        <location evidence="3">Perinuclear region</location>
    </subcellularLocation>
    <subcellularLocation>
        <location evidence="2">Cytoplasmic vesicle</location>
    </subcellularLocation>
    <subcellularLocation>
        <location evidence="1">Endoplasmic reticulum membrane</location>
        <topology evidence="1">Single-pass type I membrane protein</topology>
    </subcellularLocation>
</comment>
<keyword evidence="5 13" id="KW-0812">Transmembrane</keyword>
<dbReference type="GO" id="GO:0051082">
    <property type="term" value="F:unfolded protein binding"/>
    <property type="evidence" value="ECO:0007669"/>
    <property type="project" value="InterPro"/>
</dbReference>
<dbReference type="SUPFAM" id="SSF49899">
    <property type="entry name" value="Concanavalin A-like lectins/glucanases"/>
    <property type="match status" value="1"/>
</dbReference>
<dbReference type="GO" id="GO:0005509">
    <property type="term" value="F:calcium ion binding"/>
    <property type="evidence" value="ECO:0007669"/>
    <property type="project" value="InterPro"/>
</dbReference>
<dbReference type="WBParaSite" id="SMUV_0000977201-mRNA-1">
    <property type="protein sequence ID" value="SMUV_0000977201-mRNA-1"/>
    <property type="gene ID" value="SMUV_0000977201"/>
</dbReference>